<evidence type="ECO:0000313" key="1">
    <source>
        <dbReference type="EMBL" id="JAE27660.1"/>
    </source>
</evidence>
<proteinExistence type="predicted"/>
<accession>A0A0A9GRA2</accession>
<reference evidence="1" key="2">
    <citation type="journal article" date="2015" name="Data Brief">
        <title>Shoot transcriptome of the giant reed, Arundo donax.</title>
        <authorList>
            <person name="Barrero R.A."/>
            <person name="Guerrero F.D."/>
            <person name="Moolhuijzen P."/>
            <person name="Goolsby J.A."/>
            <person name="Tidwell J."/>
            <person name="Bellgard S.E."/>
            <person name="Bellgard M.I."/>
        </authorList>
    </citation>
    <scope>NUCLEOTIDE SEQUENCE</scope>
    <source>
        <tissue evidence="1">Shoot tissue taken approximately 20 cm above the soil surface</tissue>
    </source>
</reference>
<protein>
    <submittedName>
        <fullName evidence="1">Uncharacterized protein</fullName>
    </submittedName>
</protein>
<name>A0A0A9GRA2_ARUDO</name>
<dbReference type="EMBL" id="GBRH01170236">
    <property type="protein sequence ID" value="JAE27660.1"/>
    <property type="molecule type" value="Transcribed_RNA"/>
</dbReference>
<organism evidence="1">
    <name type="scientific">Arundo donax</name>
    <name type="common">Giant reed</name>
    <name type="synonym">Donax arundinaceus</name>
    <dbReference type="NCBI Taxonomy" id="35708"/>
    <lineage>
        <taxon>Eukaryota</taxon>
        <taxon>Viridiplantae</taxon>
        <taxon>Streptophyta</taxon>
        <taxon>Embryophyta</taxon>
        <taxon>Tracheophyta</taxon>
        <taxon>Spermatophyta</taxon>
        <taxon>Magnoliopsida</taxon>
        <taxon>Liliopsida</taxon>
        <taxon>Poales</taxon>
        <taxon>Poaceae</taxon>
        <taxon>PACMAD clade</taxon>
        <taxon>Arundinoideae</taxon>
        <taxon>Arundineae</taxon>
        <taxon>Arundo</taxon>
    </lineage>
</organism>
<reference evidence="1" key="1">
    <citation type="submission" date="2014-09" db="EMBL/GenBank/DDBJ databases">
        <authorList>
            <person name="Magalhaes I.L.F."/>
            <person name="Oliveira U."/>
            <person name="Santos F.R."/>
            <person name="Vidigal T.H.D.A."/>
            <person name="Brescovit A.D."/>
            <person name="Santos A.J."/>
        </authorList>
    </citation>
    <scope>NUCLEOTIDE SEQUENCE</scope>
    <source>
        <tissue evidence="1">Shoot tissue taken approximately 20 cm above the soil surface</tissue>
    </source>
</reference>
<sequence>MYLSCYSGYGIKAQRLVVLYLVFCHNIIRCG</sequence>
<dbReference type="AlphaFoldDB" id="A0A0A9GRA2"/>